<evidence type="ECO:0000313" key="3">
    <source>
        <dbReference type="Proteomes" id="UP000423661"/>
    </source>
</evidence>
<dbReference type="GeneID" id="80396695"/>
<feature type="transmembrane region" description="Helical" evidence="1">
    <location>
        <begin position="6"/>
        <end position="28"/>
    </location>
</feature>
<organism evidence="2 3">
    <name type="scientific">Vibrio phage VP24-2_Ke</name>
    <dbReference type="NCBI Taxonomy" id="2652757"/>
    <lineage>
        <taxon>Viruses</taxon>
        <taxon>Monodnaviria</taxon>
        <taxon>Loebvirae</taxon>
        <taxon>Hofneiviricota</taxon>
        <taxon>Faserviricetes</taxon>
        <taxon>Tubulavirales</taxon>
        <taxon>Inoviridae</taxon>
        <taxon>Fibrovirus</taxon>
        <taxon>Fibrovirus VP24</taxon>
        <taxon>Fobrovirus VP24</taxon>
    </lineage>
</organism>
<keyword evidence="1" id="KW-1133">Transmembrane helix</keyword>
<dbReference type="Proteomes" id="UP000423661">
    <property type="component" value="Segment"/>
</dbReference>
<dbReference type="EMBL" id="MN536023">
    <property type="protein sequence ID" value="QGM12448.1"/>
    <property type="molecule type" value="Genomic_DNA"/>
</dbReference>
<dbReference type="KEGG" id="vg:80396695"/>
<keyword evidence="1" id="KW-0812">Transmembrane</keyword>
<protein>
    <submittedName>
        <fullName evidence="2">Uncharacterized protein</fullName>
    </submittedName>
</protein>
<name>A0A649YIZ9_9VIRU</name>
<evidence type="ECO:0000313" key="2">
    <source>
        <dbReference type="EMBL" id="QGM12448.1"/>
    </source>
</evidence>
<accession>A0A649YIZ9</accession>
<keyword evidence="3" id="KW-1185">Reference proteome</keyword>
<dbReference type="RefSeq" id="YP_010768547.1">
    <property type="nucleotide sequence ID" value="NC_073750.1"/>
</dbReference>
<reference evidence="2 3" key="1">
    <citation type="submission" date="2019-10" db="EMBL/GenBank/DDBJ databases">
        <authorList>
            <person name="Maina A.N."/>
            <person name="Goulding D."/>
            <person name="Mwaura F."/>
            <person name="Jumba M."/>
            <person name="Camilli A."/>
        </authorList>
    </citation>
    <scope>NUCLEOTIDE SEQUENCE [LARGE SCALE GENOMIC DNA]</scope>
</reference>
<keyword evidence="1" id="KW-0472">Membrane</keyword>
<proteinExistence type="predicted"/>
<evidence type="ECO:0000256" key="1">
    <source>
        <dbReference type="SAM" id="Phobius"/>
    </source>
</evidence>
<sequence>MLIALHDIQLIIFALLGGMSGFIAALNFR</sequence>